<evidence type="ECO:0000256" key="11">
    <source>
        <dbReference type="ARBA" id="ARBA00022989"/>
    </source>
</evidence>
<dbReference type="InterPro" id="IPR005936">
    <property type="entry name" value="FtsH"/>
</dbReference>
<feature type="binding site" evidence="15">
    <location>
        <position position="569"/>
    </location>
    <ligand>
        <name>Zn(2+)</name>
        <dbReference type="ChEBI" id="CHEBI:29105"/>
        <note>catalytic</note>
    </ligand>
</feature>
<dbReference type="NCBIfam" id="TIGR01241">
    <property type="entry name" value="FtsH_fam"/>
    <property type="match status" value="1"/>
</dbReference>
<evidence type="ECO:0000256" key="10">
    <source>
        <dbReference type="ARBA" id="ARBA00022840"/>
    </source>
</evidence>
<reference evidence="19" key="1">
    <citation type="submission" date="2018-06" db="EMBL/GenBank/DDBJ databases">
        <authorList>
            <person name="Martinez Ocampo F."/>
            <person name="Quiroz Castaneda R.E."/>
            <person name="Rojas Lopez X."/>
        </authorList>
    </citation>
    <scope>NUCLEOTIDE SEQUENCE [LARGE SCALE GENOMIC DNA]</scope>
    <source>
        <strain evidence="19">INIFAP02</strain>
    </source>
</reference>
<evidence type="ECO:0000256" key="5">
    <source>
        <dbReference type="ARBA" id="ARBA00022692"/>
    </source>
</evidence>
<dbReference type="GO" id="GO:0006508">
    <property type="term" value="P:proteolysis"/>
    <property type="evidence" value="ECO:0007669"/>
    <property type="project" value="UniProtKB-KW"/>
</dbReference>
<evidence type="ECO:0000256" key="2">
    <source>
        <dbReference type="ARBA" id="ARBA00010044"/>
    </source>
</evidence>
<dbReference type="Pfam" id="PF01434">
    <property type="entry name" value="Peptidase_M41"/>
    <property type="match status" value="1"/>
</dbReference>
<comment type="similarity">
    <text evidence="14 15">In the central section; belongs to the AAA ATPase family.</text>
</comment>
<dbReference type="GO" id="GO:0004222">
    <property type="term" value="F:metalloendopeptidase activity"/>
    <property type="evidence" value="ECO:0007669"/>
    <property type="project" value="InterPro"/>
</dbReference>
<dbReference type="FunFam" id="3.40.50.300:FF:000001">
    <property type="entry name" value="ATP-dependent zinc metalloprotease FtsH"/>
    <property type="match status" value="1"/>
</dbReference>
<keyword evidence="19" id="KW-1185">Reference proteome</keyword>
<dbReference type="InterPro" id="IPR027417">
    <property type="entry name" value="P-loop_NTPase"/>
</dbReference>
<comment type="function">
    <text evidence="15">Acts as a processive, ATP-dependent zinc metallopeptidase for both cytoplasmic and membrane proteins. Plays a role in the quality control of integral membrane proteins.</text>
</comment>
<dbReference type="FunFam" id="1.10.8.60:FF:000001">
    <property type="entry name" value="ATP-dependent zinc metalloprotease FtsH"/>
    <property type="match status" value="1"/>
</dbReference>
<keyword evidence="11 15" id="KW-1133">Transmembrane helix</keyword>
<dbReference type="OrthoDB" id="9809379at2"/>
<evidence type="ECO:0000256" key="8">
    <source>
        <dbReference type="ARBA" id="ARBA00022801"/>
    </source>
</evidence>
<keyword evidence="6 15" id="KW-0479">Metal-binding</keyword>
<evidence type="ECO:0000256" key="14">
    <source>
        <dbReference type="ARBA" id="ARBA00061570"/>
    </source>
</evidence>
<evidence type="ECO:0000256" key="1">
    <source>
        <dbReference type="ARBA" id="ARBA00004370"/>
    </source>
</evidence>
<feature type="binding site" evidence="15">
    <location>
        <position position="648"/>
    </location>
    <ligand>
        <name>Zn(2+)</name>
        <dbReference type="ChEBI" id="CHEBI:29105"/>
        <note>catalytic</note>
    </ligand>
</feature>
<dbReference type="GO" id="GO:0016887">
    <property type="term" value="F:ATP hydrolysis activity"/>
    <property type="evidence" value="ECO:0007669"/>
    <property type="project" value="UniProtKB-UniRule"/>
</dbReference>
<proteinExistence type="inferred from homology"/>
<dbReference type="Proteomes" id="UP000249762">
    <property type="component" value="Unassembled WGS sequence"/>
</dbReference>
<evidence type="ECO:0000313" key="18">
    <source>
        <dbReference type="EMBL" id="RAO95283.1"/>
    </source>
</evidence>
<dbReference type="GO" id="GO:0004176">
    <property type="term" value="F:ATP-dependent peptidase activity"/>
    <property type="evidence" value="ECO:0007669"/>
    <property type="project" value="InterPro"/>
</dbReference>
<evidence type="ECO:0000256" key="9">
    <source>
        <dbReference type="ARBA" id="ARBA00022833"/>
    </source>
</evidence>
<comment type="caution">
    <text evidence="18">The sequence shown here is derived from an EMBL/GenBank/DDBJ whole genome shotgun (WGS) entry which is preliminary data.</text>
</comment>
<feature type="binding site" evidence="15">
    <location>
        <begin position="349"/>
        <end position="356"/>
    </location>
    <ligand>
        <name>ATP</name>
        <dbReference type="ChEBI" id="CHEBI:30616"/>
    </ligand>
</feature>
<dbReference type="Gene3D" id="3.40.50.300">
    <property type="entry name" value="P-loop containing nucleotide triphosphate hydrolases"/>
    <property type="match status" value="1"/>
</dbReference>
<dbReference type="GO" id="GO:0030163">
    <property type="term" value="P:protein catabolic process"/>
    <property type="evidence" value="ECO:0007669"/>
    <property type="project" value="UniProtKB-UniRule"/>
</dbReference>
<dbReference type="InterPro" id="IPR037219">
    <property type="entry name" value="Peptidase_M41-like"/>
</dbReference>
<dbReference type="InterPro" id="IPR000642">
    <property type="entry name" value="Peptidase_M41"/>
</dbReference>
<sequence>MFWKLLIWFNFLPKLLSELDGETPVEPTDSEDSKPNRFDKWKIPLSSGGMNPKKKSRMIKILFLALFFLLIYFVFIYGRATPLKKFSICGGDCKSGNGTLKLQENGKNNGYEIEDDYSTAYSEKLENNNGESVFTIFAKTKSNNKWISFNVARTVHTCLKENGGDCTGGLRYSYKWNGKSGKPCWLKNCGKDGTHCKGDKGCCCEEKDSECCCKSADGNCCQGHNGKACCCCKFIQLVEVATLNPQDPNRITPARIFFSLLPTLLYLMVFIFIARATMKGQLGIYGGKGSIFGIGKSVSQTHKSKITFKDVAGIKEEKHELEEIVDFLKRPKKYSAMGARIPKGVILYGPPGTGKTLLAKAVSGESNVPFLEASGASFDDMFVGVGAKRVRELFEKAKKLAPCIIFIDEIDALAGKRGGKFNIQGNEQTINQLLSEMDGFNTHAGIIIIAATNRLDSIDPAVLRPGRFDRHIQINLPDIAERREILLLHAKNKNLSNKVNLEEIARKTPGFSGAQLENVLNEAALLAVRENKKMISTREIDEAIDRVMAGPAKRGRKISFSEKKQIAYHEAGHAIAGLYTEDGEIVEKITIIPRGQAAGYVLSVPKVQERTISTKAQLLSSILTMLAGRAAEEIFFGPVNISTGASNDLYKATQIARNIVLRFGMTDSAGMVQYIPSEETENPYKNNYSESYAEIIDREMQEIINTQYLNAKKIIEANKVEFLLIVETLLLLETIDRAQIEFIHKYKRIPKEAELEKERVKKEEKSSSNTFFL</sequence>
<dbReference type="InterPro" id="IPR003593">
    <property type="entry name" value="AAA+_ATPase"/>
</dbReference>
<dbReference type="EMBL" id="QKVO01000001">
    <property type="protein sequence ID" value="RAO95283.1"/>
    <property type="molecule type" value="Genomic_DNA"/>
</dbReference>
<dbReference type="SMART" id="SM00382">
    <property type="entry name" value="AAA"/>
    <property type="match status" value="1"/>
</dbReference>
<dbReference type="PROSITE" id="PS00674">
    <property type="entry name" value="AAA"/>
    <property type="match status" value="1"/>
</dbReference>
<dbReference type="Pfam" id="PF17862">
    <property type="entry name" value="AAA_lid_3"/>
    <property type="match status" value="1"/>
</dbReference>
<evidence type="ECO:0000256" key="12">
    <source>
        <dbReference type="ARBA" id="ARBA00023049"/>
    </source>
</evidence>
<evidence type="ECO:0000256" key="15">
    <source>
        <dbReference type="HAMAP-Rule" id="MF_01458"/>
    </source>
</evidence>
<keyword evidence="3 15" id="KW-1003">Cell membrane</keyword>
<evidence type="ECO:0000259" key="17">
    <source>
        <dbReference type="SMART" id="SM00382"/>
    </source>
</evidence>
<keyword evidence="13 15" id="KW-0472">Membrane</keyword>
<keyword evidence="10 15" id="KW-0067">ATP-binding</keyword>
<dbReference type="AlphaFoldDB" id="A0A328PJH9"/>
<evidence type="ECO:0000256" key="4">
    <source>
        <dbReference type="ARBA" id="ARBA00022670"/>
    </source>
</evidence>
<dbReference type="InterPro" id="IPR041569">
    <property type="entry name" value="AAA_lid_3"/>
</dbReference>
<comment type="cofactor">
    <cofactor evidence="15">
        <name>Zn(2+)</name>
        <dbReference type="ChEBI" id="CHEBI:29105"/>
    </cofactor>
    <text evidence="15">Binds 1 zinc ion per subunit.</text>
</comment>
<name>A0A328PJH9_9MOLU</name>
<dbReference type="GO" id="GO:0008270">
    <property type="term" value="F:zinc ion binding"/>
    <property type="evidence" value="ECO:0007669"/>
    <property type="project" value="UniProtKB-UniRule"/>
</dbReference>
<evidence type="ECO:0000256" key="13">
    <source>
        <dbReference type="ARBA" id="ARBA00023136"/>
    </source>
</evidence>
<protein>
    <recommendedName>
        <fullName evidence="15">ATP-dependent zinc metalloprotease FtsH</fullName>
        <ecNumber evidence="15">3.4.24.-</ecNumber>
    </recommendedName>
</protein>
<accession>A0A328PJH9</accession>
<dbReference type="EC" id="3.4.24.-" evidence="15"/>
<dbReference type="SUPFAM" id="SSF140990">
    <property type="entry name" value="FtsH protease domain-like"/>
    <property type="match status" value="1"/>
</dbReference>
<dbReference type="InterPro" id="IPR003960">
    <property type="entry name" value="ATPase_AAA_CS"/>
</dbReference>
<feature type="transmembrane region" description="Helical" evidence="15">
    <location>
        <begin position="59"/>
        <end position="78"/>
    </location>
</feature>
<keyword evidence="7 15" id="KW-0547">Nucleotide-binding</keyword>
<dbReference type="CDD" id="cd19501">
    <property type="entry name" value="RecA-like_FtsH"/>
    <property type="match status" value="1"/>
</dbReference>
<comment type="subunit">
    <text evidence="15">Homohexamer.</text>
</comment>
<dbReference type="PANTHER" id="PTHR23076">
    <property type="entry name" value="METALLOPROTEASE M41 FTSH"/>
    <property type="match status" value="1"/>
</dbReference>
<dbReference type="HAMAP" id="MF_01458">
    <property type="entry name" value="FtsH"/>
    <property type="match status" value="1"/>
</dbReference>
<feature type="binding site" evidence="15">
    <location>
        <position position="573"/>
    </location>
    <ligand>
        <name>Zn(2+)</name>
        <dbReference type="ChEBI" id="CHEBI:29105"/>
        <note>catalytic</note>
    </ligand>
</feature>
<feature type="transmembrane region" description="Helical" evidence="15">
    <location>
        <begin position="256"/>
        <end position="274"/>
    </location>
</feature>
<dbReference type="GO" id="GO:0005886">
    <property type="term" value="C:plasma membrane"/>
    <property type="evidence" value="ECO:0007669"/>
    <property type="project" value="UniProtKB-SubCell"/>
</dbReference>
<dbReference type="FunFam" id="1.20.58.760:FF:000001">
    <property type="entry name" value="ATP-dependent zinc metalloprotease FtsH"/>
    <property type="match status" value="1"/>
</dbReference>
<evidence type="ECO:0000256" key="6">
    <source>
        <dbReference type="ARBA" id="ARBA00022723"/>
    </source>
</evidence>
<dbReference type="Gene3D" id="1.20.58.760">
    <property type="entry name" value="Peptidase M41"/>
    <property type="match status" value="1"/>
</dbReference>
<evidence type="ECO:0000256" key="7">
    <source>
        <dbReference type="ARBA" id="ARBA00022741"/>
    </source>
</evidence>
<evidence type="ECO:0000256" key="3">
    <source>
        <dbReference type="ARBA" id="ARBA00022475"/>
    </source>
</evidence>
<comment type="similarity">
    <text evidence="2 15">In the C-terminal section; belongs to the peptidase M41 family.</text>
</comment>
<dbReference type="PANTHER" id="PTHR23076:SF97">
    <property type="entry name" value="ATP-DEPENDENT ZINC METALLOPROTEASE YME1L1"/>
    <property type="match status" value="1"/>
</dbReference>
<evidence type="ECO:0000256" key="16">
    <source>
        <dbReference type="RuleBase" id="RU003651"/>
    </source>
</evidence>
<dbReference type="SUPFAM" id="SSF52540">
    <property type="entry name" value="P-loop containing nucleoside triphosphate hydrolases"/>
    <property type="match status" value="1"/>
</dbReference>
<dbReference type="GO" id="GO:0005524">
    <property type="term" value="F:ATP binding"/>
    <property type="evidence" value="ECO:0007669"/>
    <property type="project" value="UniProtKB-UniRule"/>
</dbReference>
<organism evidence="18 19">
    <name type="scientific">Mycoplasma wenyonii</name>
    <dbReference type="NCBI Taxonomy" id="65123"/>
    <lineage>
        <taxon>Bacteria</taxon>
        <taxon>Bacillati</taxon>
        <taxon>Mycoplasmatota</taxon>
        <taxon>Mollicutes</taxon>
        <taxon>Mycoplasmataceae</taxon>
        <taxon>Mycoplasma</taxon>
    </lineage>
</organism>
<feature type="active site" evidence="15">
    <location>
        <position position="570"/>
    </location>
</feature>
<comment type="subcellular location">
    <subcellularLocation>
        <location evidence="15">Cell membrane</location>
        <topology evidence="15">Multi-pass membrane protein</topology>
        <orientation evidence="15">Cytoplasmic side</orientation>
    </subcellularLocation>
    <subcellularLocation>
        <location evidence="1">Membrane</location>
    </subcellularLocation>
</comment>
<evidence type="ECO:0000313" key="19">
    <source>
        <dbReference type="Proteomes" id="UP000249762"/>
    </source>
</evidence>
<dbReference type="InterPro" id="IPR003959">
    <property type="entry name" value="ATPase_AAA_core"/>
</dbReference>
<feature type="domain" description="AAA+ ATPase" evidence="17">
    <location>
        <begin position="341"/>
        <end position="478"/>
    </location>
</feature>
<keyword evidence="5 15" id="KW-0812">Transmembrane</keyword>
<keyword evidence="12 15" id="KW-0482">Metalloprotease</keyword>
<keyword evidence="9 15" id="KW-0862">Zinc</keyword>
<keyword evidence="8 15" id="KW-0378">Hydrolase</keyword>
<dbReference type="Gene3D" id="1.10.8.60">
    <property type="match status" value="1"/>
</dbReference>
<dbReference type="RefSeq" id="WP_112664949.1">
    <property type="nucleotide sequence ID" value="NZ_QKVO01000001.1"/>
</dbReference>
<comment type="similarity">
    <text evidence="16">Belongs to the AAA ATPase family.</text>
</comment>
<keyword evidence="4 15" id="KW-0645">Protease</keyword>
<dbReference type="Pfam" id="PF00004">
    <property type="entry name" value="AAA"/>
    <property type="match status" value="1"/>
</dbReference>
<gene>
    <name evidence="15" type="primary">ftsH</name>
    <name evidence="18" type="ORF">DNK47_00275</name>
</gene>